<dbReference type="InterPro" id="IPR018635">
    <property type="entry name" value="UPF0319"/>
</dbReference>
<dbReference type="Proteomes" id="UP000286482">
    <property type="component" value="Unassembled WGS sequence"/>
</dbReference>
<comment type="caution">
    <text evidence="3">The sequence shown here is derived from an EMBL/GenBank/DDBJ whole genome shotgun (WGS) entry which is preliminary data.</text>
</comment>
<proteinExistence type="inferred from homology"/>
<gene>
    <name evidence="3" type="ORF">DBZ36_03615</name>
</gene>
<name>A0A420EFY2_9ALTE</name>
<evidence type="ECO:0000313" key="3">
    <source>
        <dbReference type="EMBL" id="RKF19564.1"/>
    </source>
</evidence>
<evidence type="ECO:0000313" key="4">
    <source>
        <dbReference type="Proteomes" id="UP000286482"/>
    </source>
</evidence>
<dbReference type="EMBL" id="RAQO01000004">
    <property type="protein sequence ID" value="RKF19564.1"/>
    <property type="molecule type" value="Genomic_DNA"/>
</dbReference>
<accession>A0A420EFY2</accession>
<organism evidence="3 4">
    <name type="scientific">Alginatibacterium sediminis</name>
    <dbReference type="NCBI Taxonomy" id="2164068"/>
    <lineage>
        <taxon>Bacteria</taxon>
        <taxon>Pseudomonadati</taxon>
        <taxon>Pseudomonadota</taxon>
        <taxon>Gammaproteobacteria</taxon>
        <taxon>Alteromonadales</taxon>
        <taxon>Alteromonadaceae</taxon>
        <taxon>Alginatibacterium</taxon>
    </lineage>
</organism>
<dbReference type="AlphaFoldDB" id="A0A420EFY2"/>
<evidence type="ECO:0000256" key="1">
    <source>
        <dbReference type="ARBA" id="ARBA00008490"/>
    </source>
</evidence>
<keyword evidence="2" id="KW-0732">Signal</keyword>
<evidence type="ECO:0000256" key="2">
    <source>
        <dbReference type="ARBA" id="ARBA00022729"/>
    </source>
</evidence>
<protein>
    <submittedName>
        <fullName evidence="3">DUF2057 domain-containing protein</fullName>
    </submittedName>
</protein>
<keyword evidence="4" id="KW-1185">Reference proteome</keyword>
<dbReference type="PANTHER" id="PTHR38108">
    <property type="entry name" value="UPF0319 PROTEIN YCCT"/>
    <property type="match status" value="1"/>
</dbReference>
<comment type="similarity">
    <text evidence="1">Belongs to the UPF0319 family.</text>
</comment>
<dbReference type="PANTHER" id="PTHR38108:SF1">
    <property type="entry name" value="UPF0319 PROTEIN YCCT"/>
    <property type="match status" value="1"/>
</dbReference>
<reference evidence="3 4" key="1">
    <citation type="submission" date="2018-09" db="EMBL/GenBank/DDBJ databases">
        <authorList>
            <person name="Wang Z."/>
        </authorList>
    </citation>
    <scope>NUCLEOTIDE SEQUENCE [LARGE SCALE GENOMIC DNA]</scope>
    <source>
        <strain evidence="3 4">ALS 81</strain>
    </source>
</reference>
<dbReference type="Pfam" id="PF09829">
    <property type="entry name" value="DUF2057"/>
    <property type="match status" value="1"/>
</dbReference>
<sequence length="228" mass="24662">MFLSVFIASGVTHAAKIEAGFGIEIMAVNGKKVKKSYLGDESNLDFSIGTHQVVFRYGALLLESNTDRAFKSKPYIVDLDLQGDTKIELEKRFRRVAEADAYFSRTPTWIITTNNTERKVNDAILLPGNDGFNPYSDIEAAIAGYNLENGVDISDSVAKSEVAKAQQLASESTIKTAAAVGAGTAVAVSAADAGQSVGNLEQLIKSYSSANAEERKAFRLWLLEQDLN</sequence>